<dbReference type="InterPro" id="IPR010119">
    <property type="entry name" value="Gluconeogen_factor"/>
</dbReference>
<dbReference type="NCBIfam" id="TIGR01826">
    <property type="entry name" value="CofD_related"/>
    <property type="match status" value="1"/>
</dbReference>
<evidence type="ECO:0000256" key="2">
    <source>
        <dbReference type="HAMAP-Rule" id="MF_00973"/>
    </source>
</evidence>
<accession>A0A1I5PLE6</accession>
<comment type="subcellular location">
    <subcellularLocation>
        <location evidence="2">Cytoplasm</location>
    </subcellularLocation>
</comment>
<dbReference type="PANTHER" id="PTHR30135:SF3">
    <property type="entry name" value="GLUCONEOGENESIS FACTOR-RELATED"/>
    <property type="match status" value="1"/>
</dbReference>
<proteinExistence type="inferred from homology"/>
<sequence length="325" mass="35356">MEETLKKVTVLGGGTGMPVILRGLKEYPIDLSAIVTVADDGGSSGRLRTEMSMPAPGDIRNVIAALSEVEPMMEALLQHRFDLGEEGLKGHSMGNLILAAMTAVTGDFYLGIKEIEKVFNVKGQIYPVANQNLFLSAEMEDGEIIVGESNIPKANKPIHRVFLEPETAEPLPEAVDAILVSDLIIISPGSLYTSTLPNLIVPQVANALRQTDAEVVYVCNVMTQNGETDGFTAFDHARVILEHVGDGVIDTILVHSEGVSQDILNLYLEEQAKPVEYDKERLETLGLEIVEGNIITDHDHVLRHDKDKVAKILCGLIGICDPIER</sequence>
<dbReference type="CDD" id="cd07187">
    <property type="entry name" value="YvcK_like"/>
    <property type="match status" value="1"/>
</dbReference>
<reference evidence="3 6" key="2">
    <citation type="submission" date="2019-07" db="EMBL/GenBank/DDBJ databases">
        <title>Whole genome shotgun sequence of Halolactibacillus halophilus NBRC 100868.</title>
        <authorList>
            <person name="Hosoyama A."/>
            <person name="Uohara A."/>
            <person name="Ohji S."/>
            <person name="Ichikawa N."/>
        </authorList>
    </citation>
    <scope>NUCLEOTIDE SEQUENCE [LARGE SCALE GENOMIC DNA]</scope>
    <source>
        <strain evidence="3 6">NBRC 100868</strain>
    </source>
</reference>
<organism evidence="4 5">
    <name type="scientific">Halolactibacillus halophilus</name>
    <dbReference type="NCBI Taxonomy" id="306540"/>
    <lineage>
        <taxon>Bacteria</taxon>
        <taxon>Bacillati</taxon>
        <taxon>Bacillota</taxon>
        <taxon>Bacilli</taxon>
        <taxon>Bacillales</taxon>
        <taxon>Bacillaceae</taxon>
        <taxon>Halolactibacillus</taxon>
    </lineage>
</organism>
<dbReference type="GO" id="GO:0005737">
    <property type="term" value="C:cytoplasm"/>
    <property type="evidence" value="ECO:0007669"/>
    <property type="project" value="UniProtKB-SubCell"/>
</dbReference>
<evidence type="ECO:0000313" key="4">
    <source>
        <dbReference type="EMBL" id="SFP34366.1"/>
    </source>
</evidence>
<keyword evidence="6" id="KW-1185">Reference proteome</keyword>
<dbReference type="Proteomes" id="UP000242243">
    <property type="component" value="Unassembled WGS sequence"/>
</dbReference>
<dbReference type="RefSeq" id="WP_089831769.1">
    <property type="nucleotide sequence ID" value="NZ_BJWI01000022.1"/>
</dbReference>
<dbReference type="Gene3D" id="3.40.50.10680">
    <property type="entry name" value="CofD-like domains"/>
    <property type="match status" value="1"/>
</dbReference>
<comment type="function">
    <text evidence="2">Required for morphogenesis under gluconeogenic growth conditions.</text>
</comment>
<dbReference type="STRING" id="306540.SAMN05421839_11528"/>
<dbReference type="Pfam" id="PF01933">
    <property type="entry name" value="CofD"/>
    <property type="match status" value="1"/>
</dbReference>
<dbReference type="InterPro" id="IPR002882">
    <property type="entry name" value="CofD"/>
</dbReference>
<name>A0A1I5PLE6_9BACI</name>
<dbReference type="EMBL" id="BJWI01000022">
    <property type="protein sequence ID" value="GEM02050.1"/>
    <property type="molecule type" value="Genomic_DNA"/>
</dbReference>
<evidence type="ECO:0000313" key="3">
    <source>
        <dbReference type="EMBL" id="GEM02050.1"/>
    </source>
</evidence>
<dbReference type="GO" id="GO:0043743">
    <property type="term" value="F:LPPG:FO 2-phospho-L-lactate transferase activity"/>
    <property type="evidence" value="ECO:0007669"/>
    <property type="project" value="InterPro"/>
</dbReference>
<dbReference type="HAMAP" id="MF_00973">
    <property type="entry name" value="Gluconeogen_factor"/>
    <property type="match status" value="1"/>
</dbReference>
<dbReference type="Proteomes" id="UP000321547">
    <property type="component" value="Unassembled WGS sequence"/>
</dbReference>
<reference evidence="4 5" key="1">
    <citation type="submission" date="2016-10" db="EMBL/GenBank/DDBJ databases">
        <authorList>
            <person name="de Groot N.N."/>
        </authorList>
    </citation>
    <scope>NUCLEOTIDE SEQUENCE [LARGE SCALE GENOMIC DNA]</scope>
    <source>
        <strain evidence="4 5">DSM 17073</strain>
    </source>
</reference>
<dbReference type="OrthoDB" id="9783842at2"/>
<evidence type="ECO:0000313" key="5">
    <source>
        <dbReference type="Proteomes" id="UP000242243"/>
    </source>
</evidence>
<dbReference type="PANTHER" id="PTHR30135">
    <property type="entry name" value="UNCHARACTERIZED PROTEIN YVCK-RELATED"/>
    <property type="match status" value="1"/>
</dbReference>
<dbReference type="InterPro" id="IPR038136">
    <property type="entry name" value="CofD-like_dom_sf"/>
</dbReference>
<dbReference type="SUPFAM" id="SSF142338">
    <property type="entry name" value="CofD-like"/>
    <property type="match status" value="1"/>
</dbReference>
<protein>
    <recommendedName>
        <fullName evidence="2">Gluconeogenesis factor</fullName>
    </recommendedName>
</protein>
<keyword evidence="1 2" id="KW-0963">Cytoplasm</keyword>
<dbReference type="AlphaFoldDB" id="A0A1I5PLE6"/>
<dbReference type="GO" id="GO:0008360">
    <property type="term" value="P:regulation of cell shape"/>
    <property type="evidence" value="ECO:0007669"/>
    <property type="project" value="UniProtKB-UniRule"/>
</dbReference>
<dbReference type="EMBL" id="FOXC01000015">
    <property type="protein sequence ID" value="SFP34366.1"/>
    <property type="molecule type" value="Genomic_DNA"/>
</dbReference>
<comment type="similarity">
    <text evidence="2">Belongs to the gluconeogenesis factor family.</text>
</comment>
<evidence type="ECO:0000313" key="6">
    <source>
        <dbReference type="Proteomes" id="UP000321547"/>
    </source>
</evidence>
<evidence type="ECO:0000256" key="1">
    <source>
        <dbReference type="ARBA" id="ARBA00022490"/>
    </source>
</evidence>
<gene>
    <name evidence="3" type="primary">mgfK</name>
    <name evidence="3" type="ORF">HHA03_15820</name>
    <name evidence="4" type="ORF">SAMN05421839_11528</name>
</gene>